<dbReference type="InterPro" id="IPR036457">
    <property type="entry name" value="PPM-type-like_dom_sf"/>
</dbReference>
<accession>A0A2Z5FX56</accession>
<feature type="transmembrane region" description="Helical" evidence="2">
    <location>
        <begin position="170"/>
        <end position="190"/>
    </location>
</feature>
<dbReference type="Gene3D" id="3.60.40.10">
    <property type="entry name" value="PPM-type phosphatase domain"/>
    <property type="match status" value="1"/>
</dbReference>
<protein>
    <submittedName>
        <fullName evidence="4">Serine phosphatase RsbU, regulator of sigma subunit</fullName>
    </submittedName>
</protein>
<dbReference type="RefSeq" id="WP_114206597.1">
    <property type="nucleotide sequence ID" value="NZ_CP030840.1"/>
</dbReference>
<dbReference type="Pfam" id="PF07228">
    <property type="entry name" value="SpoIIE"/>
    <property type="match status" value="1"/>
</dbReference>
<feature type="transmembrane region" description="Helical" evidence="2">
    <location>
        <begin position="79"/>
        <end position="101"/>
    </location>
</feature>
<feature type="transmembrane region" description="Helical" evidence="2">
    <location>
        <begin position="22"/>
        <end position="43"/>
    </location>
</feature>
<dbReference type="OrthoDB" id="9763484at2"/>
<dbReference type="InterPro" id="IPR052016">
    <property type="entry name" value="Bact_Sigma-Reg"/>
</dbReference>
<dbReference type="KEGG" id="abas:ACPOL_1752"/>
<name>A0A2Z5FX56_9BACT</name>
<evidence type="ECO:0000256" key="2">
    <source>
        <dbReference type="SAM" id="Phobius"/>
    </source>
</evidence>
<dbReference type="Proteomes" id="UP000253606">
    <property type="component" value="Chromosome"/>
</dbReference>
<feature type="transmembrane region" description="Helical" evidence="2">
    <location>
        <begin position="113"/>
        <end position="134"/>
    </location>
</feature>
<reference evidence="4 5" key="1">
    <citation type="journal article" date="2018" name="Front. Microbiol.">
        <title>Hydrolytic Capabilities as a Key to Environmental Success: Chitinolytic and Cellulolytic Acidobacteria From Acidic Sub-arctic Soils and Boreal Peatlands.</title>
        <authorList>
            <person name="Belova S.E."/>
            <person name="Ravin N.V."/>
            <person name="Pankratov T.A."/>
            <person name="Rakitin A.L."/>
            <person name="Ivanova A.A."/>
            <person name="Beletsky A.V."/>
            <person name="Mardanov A.V."/>
            <person name="Sinninghe Damste J.S."/>
            <person name="Dedysh S.N."/>
        </authorList>
    </citation>
    <scope>NUCLEOTIDE SEQUENCE [LARGE SCALE GENOMIC DNA]</scope>
    <source>
        <strain evidence="4 5">SBC82</strain>
    </source>
</reference>
<feature type="transmembrane region" description="Helical" evidence="2">
    <location>
        <begin position="50"/>
        <end position="67"/>
    </location>
</feature>
<evidence type="ECO:0000313" key="4">
    <source>
        <dbReference type="EMBL" id="AXC11094.1"/>
    </source>
</evidence>
<dbReference type="AlphaFoldDB" id="A0A2Z5FX56"/>
<evidence type="ECO:0000259" key="3">
    <source>
        <dbReference type="SMART" id="SM00331"/>
    </source>
</evidence>
<dbReference type="SMART" id="SM00331">
    <property type="entry name" value="PP2C_SIG"/>
    <property type="match status" value="1"/>
</dbReference>
<dbReference type="PANTHER" id="PTHR43156:SF2">
    <property type="entry name" value="STAGE II SPORULATION PROTEIN E"/>
    <property type="match status" value="1"/>
</dbReference>
<evidence type="ECO:0000313" key="5">
    <source>
        <dbReference type="Proteomes" id="UP000253606"/>
    </source>
</evidence>
<dbReference type="PANTHER" id="PTHR43156">
    <property type="entry name" value="STAGE II SPORULATION PROTEIN E-RELATED"/>
    <property type="match status" value="1"/>
</dbReference>
<dbReference type="GO" id="GO:0016791">
    <property type="term" value="F:phosphatase activity"/>
    <property type="evidence" value="ECO:0007669"/>
    <property type="project" value="TreeGrafter"/>
</dbReference>
<dbReference type="InterPro" id="IPR001932">
    <property type="entry name" value="PPM-type_phosphatase-like_dom"/>
</dbReference>
<organism evidence="4 5">
    <name type="scientific">Acidisarcina polymorpha</name>
    <dbReference type="NCBI Taxonomy" id="2211140"/>
    <lineage>
        <taxon>Bacteria</taxon>
        <taxon>Pseudomonadati</taxon>
        <taxon>Acidobacteriota</taxon>
        <taxon>Terriglobia</taxon>
        <taxon>Terriglobales</taxon>
        <taxon>Acidobacteriaceae</taxon>
        <taxon>Acidisarcina</taxon>
    </lineage>
</organism>
<keyword evidence="2" id="KW-1133">Transmembrane helix</keyword>
<evidence type="ECO:0000256" key="1">
    <source>
        <dbReference type="ARBA" id="ARBA00022801"/>
    </source>
</evidence>
<sequence length="486" mass="53289">MNAPDPQYSASEILRSIHQDQVYLFLGSAFVTVGIVAAGFSLLRRRLDPLLLWLALFAFLYGTRLWTDTGLIRFELPHTSFFLNLEVAIGYLVPIPAFFFFREAGFLTRFSRILVPLLAAIFLALFVAALLGVSRSELDLINDTIVIMATIAGVVLSFGRRNATPDFIVIRRGLLVFAAFVIYGNISGLLHRYQRVEPYGFAVFLGCLGYVAARQTVEREAQFGEIQKELEIAKRIQLSILPGNFPESTDFSVTARYLPMTSVAGDFYDFLISDSREAGLLIADVSGHGVPAALIASMVKLAASSQRDNVRDPAELLRGMNLSLCGNTQQQFITAAYVHLDAKTGELRYSAAGHPPMLLLRNGEVVEIEENGLMLAAFTFSGYSNHACSLQPGDRLLLYTDGILEAANEAKEEFGQKRLQALLQKSAGLPQSQAVELILSTVQQWSVTQDDDLTLLVCDYSRKSIRSEQNGGLPVAGGASLELSNG</sequence>
<keyword evidence="1" id="KW-0378">Hydrolase</keyword>
<dbReference type="EMBL" id="CP030840">
    <property type="protein sequence ID" value="AXC11094.1"/>
    <property type="molecule type" value="Genomic_DNA"/>
</dbReference>
<gene>
    <name evidence="4" type="ORF">ACPOL_1752</name>
</gene>
<dbReference type="SUPFAM" id="SSF81606">
    <property type="entry name" value="PP2C-like"/>
    <property type="match status" value="1"/>
</dbReference>
<keyword evidence="2" id="KW-0472">Membrane</keyword>
<proteinExistence type="predicted"/>
<feature type="transmembrane region" description="Helical" evidence="2">
    <location>
        <begin position="140"/>
        <end position="158"/>
    </location>
</feature>
<keyword evidence="5" id="KW-1185">Reference proteome</keyword>
<feature type="domain" description="PPM-type phosphatase" evidence="3">
    <location>
        <begin position="248"/>
        <end position="460"/>
    </location>
</feature>
<keyword evidence="2" id="KW-0812">Transmembrane</keyword>